<dbReference type="HOGENOM" id="CLU_021021_3_0_9"/>
<dbReference type="InterPro" id="IPR050490">
    <property type="entry name" value="Bact_solute-bd_prot1"/>
</dbReference>
<reference evidence="3" key="1">
    <citation type="submission" date="2014-08" db="EMBL/GenBank/DDBJ databases">
        <title>Comparative genomics of the Paenibacillus odorifer group.</title>
        <authorList>
            <person name="den Bakker H.C."/>
            <person name="Tsai Y.-C.Y.-C."/>
            <person name="Martin N."/>
            <person name="Korlach J."/>
            <person name="Wiedmann M."/>
        </authorList>
    </citation>
    <scope>NUCLEOTIDE SEQUENCE [LARGE SCALE GENOMIC DNA]</scope>
    <source>
        <strain evidence="3">DSM 13188</strain>
    </source>
</reference>
<evidence type="ECO:0000313" key="3">
    <source>
        <dbReference type="EMBL" id="AIQ60122.1"/>
    </source>
</evidence>
<feature type="region of interest" description="Disordered" evidence="1">
    <location>
        <begin position="26"/>
        <end position="45"/>
    </location>
</feature>
<dbReference type="Gene3D" id="3.40.190.10">
    <property type="entry name" value="Periplasmic binding protein-like II"/>
    <property type="match status" value="2"/>
</dbReference>
<evidence type="ECO:0008006" key="5">
    <source>
        <dbReference type="Google" id="ProtNLM"/>
    </source>
</evidence>
<gene>
    <name evidence="3" type="ORF">PBOR_26610</name>
</gene>
<dbReference type="KEGG" id="pbd:PBOR_26610"/>
<accession>A0A089LGW6</accession>
<organism evidence="3 4">
    <name type="scientific">Paenibacillus borealis</name>
    <dbReference type="NCBI Taxonomy" id="160799"/>
    <lineage>
        <taxon>Bacteria</taxon>
        <taxon>Bacillati</taxon>
        <taxon>Bacillota</taxon>
        <taxon>Bacilli</taxon>
        <taxon>Bacillales</taxon>
        <taxon>Paenibacillaceae</taxon>
        <taxon>Paenibacillus</taxon>
    </lineage>
</organism>
<keyword evidence="4" id="KW-1185">Reference proteome</keyword>
<sequence>MKTKSWLTGMAALLLSTSLLASGCSNNGNNSTSSSNTPANPGTEAPIEITWANNWNAPEADNNYVQKFIEQKFNVKIKNVKFETATWKEQLGVMLASGNIPDVLAVDGTVGDMVQWADQGVIASIPVEDIKTYMPKYVADVESIDPKAWDAGSYNGKNWGVPKVWSNGSTGFMPAYNGQWLKAIGYSEAPKDLTELEDVLTKFTNDDPDGNGKKDTFGMSGRGKDAQMQMFNPIFAAYGVNPFQFKLGADGKVEYGAITEEARQGLALLNKWYEAGIIDPEFVTDDNGSIQNKFISLRTGMFDTGMWHHLYKDGYFGQVATDKGIELVPGTPLTGPDGKKYAFSNGALQPPIFFGVQLEKDDKKRQRILEILEYAATDAEGYLTTTFGKEGVTYNLEGDLAVAIENPAETLAALGVGFYNPLGGKVEAMTKYHFSADKIAFRDKYTKIDGLTVLTDLMQSTVMTTKAQYETILTTLQTQFYIKAITGEADTDKAFDDFKAQWLKSGGQAELDEAQKIYEERSK</sequence>
<evidence type="ECO:0000313" key="4">
    <source>
        <dbReference type="Proteomes" id="UP000029518"/>
    </source>
</evidence>
<protein>
    <recommendedName>
        <fullName evidence="5">ABC transporter substrate-binding protein</fullName>
    </recommendedName>
</protein>
<proteinExistence type="predicted"/>
<dbReference type="AlphaFoldDB" id="A0A089LGW6"/>
<dbReference type="Pfam" id="PF13416">
    <property type="entry name" value="SBP_bac_8"/>
    <property type="match status" value="1"/>
</dbReference>
<dbReference type="PROSITE" id="PS51257">
    <property type="entry name" value="PROKAR_LIPOPROTEIN"/>
    <property type="match status" value="1"/>
</dbReference>
<dbReference type="PANTHER" id="PTHR43649:SF12">
    <property type="entry name" value="DIACETYLCHITOBIOSE BINDING PROTEIN DASA"/>
    <property type="match status" value="1"/>
</dbReference>
<dbReference type="SUPFAM" id="SSF53850">
    <property type="entry name" value="Periplasmic binding protein-like II"/>
    <property type="match status" value="1"/>
</dbReference>
<dbReference type="PANTHER" id="PTHR43649">
    <property type="entry name" value="ARABINOSE-BINDING PROTEIN-RELATED"/>
    <property type="match status" value="1"/>
</dbReference>
<feature type="chain" id="PRO_5039294640" description="ABC transporter substrate-binding protein" evidence="2">
    <location>
        <begin position="22"/>
        <end position="523"/>
    </location>
</feature>
<dbReference type="InterPro" id="IPR006059">
    <property type="entry name" value="SBP"/>
</dbReference>
<dbReference type="RefSeq" id="WP_042216544.1">
    <property type="nucleotide sequence ID" value="NZ_CP009285.1"/>
</dbReference>
<feature type="signal peptide" evidence="2">
    <location>
        <begin position="1"/>
        <end position="21"/>
    </location>
</feature>
<dbReference type="Proteomes" id="UP000029518">
    <property type="component" value="Chromosome"/>
</dbReference>
<dbReference type="EMBL" id="CP009285">
    <property type="protein sequence ID" value="AIQ60122.1"/>
    <property type="molecule type" value="Genomic_DNA"/>
</dbReference>
<evidence type="ECO:0000256" key="1">
    <source>
        <dbReference type="SAM" id="MobiDB-lite"/>
    </source>
</evidence>
<evidence type="ECO:0000256" key="2">
    <source>
        <dbReference type="SAM" id="SignalP"/>
    </source>
</evidence>
<dbReference type="OrthoDB" id="2649544at2"/>
<name>A0A089LGW6_PAEBO</name>
<feature type="compositionally biased region" description="Low complexity" evidence="1">
    <location>
        <begin position="26"/>
        <end position="41"/>
    </location>
</feature>
<keyword evidence="2" id="KW-0732">Signal</keyword>